<proteinExistence type="predicted"/>
<gene>
    <name evidence="3" type="ORF">ABR64_00675</name>
</gene>
<keyword evidence="1" id="KW-0812">Transmembrane</keyword>
<sequence length="165" mass="18052">MIKVTRAVLAEAIFAFAFLLLGLFVLYDAFTLEEPGVYSVVSPKTFELIIGFFTTFVALLLIIQVLRGKLGIAEGTEAGAAQLRPDIKTMSIVLIAILIHIVLLEPAGYIATASLTFFGVAYAFGSRKYLKDILISFAFAVIVYFVFSKGLRIFLPDGIFENLLG</sequence>
<feature type="domain" description="DUF1468" evidence="2">
    <location>
        <begin position="13"/>
        <end position="156"/>
    </location>
</feature>
<feature type="non-terminal residue" evidence="3">
    <location>
        <position position="165"/>
    </location>
</feature>
<keyword evidence="1" id="KW-0472">Membrane</keyword>
<dbReference type="AlphaFoldDB" id="A0A0R2P4D2"/>
<evidence type="ECO:0000256" key="1">
    <source>
        <dbReference type="SAM" id="Phobius"/>
    </source>
</evidence>
<feature type="transmembrane region" description="Helical" evidence="1">
    <location>
        <begin position="133"/>
        <end position="155"/>
    </location>
</feature>
<accession>A0A0R2P4D2</accession>
<feature type="transmembrane region" description="Helical" evidence="1">
    <location>
        <begin position="7"/>
        <end position="26"/>
    </location>
</feature>
<dbReference type="InterPro" id="IPR009936">
    <property type="entry name" value="DUF1468"/>
</dbReference>
<organism evidence="3 4">
    <name type="scientific">Actinobacteria bacterium BACL2 MAG-121001-bin67</name>
    <dbReference type="NCBI Taxonomy" id="1655572"/>
    <lineage>
        <taxon>Bacteria</taxon>
        <taxon>Bacillati</taxon>
        <taxon>Actinomycetota</taxon>
        <taxon>Actinomycetes</taxon>
        <taxon>Actinomycetes incertae sedis</taxon>
        <taxon>ac1 cluster</taxon>
    </lineage>
</organism>
<reference evidence="3 4" key="1">
    <citation type="submission" date="2015-10" db="EMBL/GenBank/DDBJ databases">
        <title>Metagenome-Assembled Genomes uncover a global brackish microbiome.</title>
        <authorList>
            <person name="Hugerth L.W."/>
            <person name="Larsson J."/>
            <person name="Alneberg J."/>
            <person name="Lindh M.V."/>
            <person name="Legrand C."/>
            <person name="Pinhassi J."/>
            <person name="Andersson A.F."/>
        </authorList>
    </citation>
    <scope>NUCLEOTIDE SEQUENCE [LARGE SCALE GENOMIC DNA]</scope>
    <source>
        <strain evidence="3">BACL2 MAG-121001-bin67</strain>
    </source>
</reference>
<evidence type="ECO:0000313" key="4">
    <source>
        <dbReference type="Proteomes" id="UP000053349"/>
    </source>
</evidence>
<name>A0A0R2P4D2_9ACTN</name>
<feature type="transmembrane region" description="Helical" evidence="1">
    <location>
        <begin position="46"/>
        <end position="66"/>
    </location>
</feature>
<keyword evidence="1" id="KW-1133">Transmembrane helix</keyword>
<evidence type="ECO:0000259" key="2">
    <source>
        <dbReference type="Pfam" id="PF07331"/>
    </source>
</evidence>
<feature type="transmembrane region" description="Helical" evidence="1">
    <location>
        <begin position="87"/>
        <end position="103"/>
    </location>
</feature>
<evidence type="ECO:0000313" key="3">
    <source>
        <dbReference type="EMBL" id="KRO31680.1"/>
    </source>
</evidence>
<dbReference type="EMBL" id="LIAW01000212">
    <property type="protein sequence ID" value="KRO31680.1"/>
    <property type="molecule type" value="Genomic_DNA"/>
</dbReference>
<feature type="transmembrane region" description="Helical" evidence="1">
    <location>
        <begin position="109"/>
        <end position="126"/>
    </location>
</feature>
<dbReference type="Pfam" id="PF07331">
    <property type="entry name" value="TctB"/>
    <property type="match status" value="1"/>
</dbReference>
<comment type="caution">
    <text evidence="3">The sequence shown here is derived from an EMBL/GenBank/DDBJ whole genome shotgun (WGS) entry which is preliminary data.</text>
</comment>
<dbReference type="Proteomes" id="UP000053349">
    <property type="component" value="Unassembled WGS sequence"/>
</dbReference>
<protein>
    <recommendedName>
        <fullName evidence="2">DUF1468 domain-containing protein</fullName>
    </recommendedName>
</protein>